<dbReference type="RefSeq" id="WP_057910495.1">
    <property type="nucleotide sequence ID" value="NZ_AZGK01000001.1"/>
</dbReference>
<proteinExistence type="predicted"/>
<dbReference type="GeneID" id="69803826"/>
<evidence type="ECO:0000256" key="1">
    <source>
        <dbReference type="SAM" id="MobiDB-lite"/>
    </source>
</evidence>
<feature type="compositionally biased region" description="Basic and acidic residues" evidence="1">
    <location>
        <begin position="386"/>
        <end position="406"/>
    </location>
</feature>
<dbReference type="AlphaFoldDB" id="A0A0R1Z7S3"/>
<feature type="compositionally biased region" description="Basic and acidic residues" evidence="1">
    <location>
        <begin position="260"/>
        <end position="277"/>
    </location>
</feature>
<comment type="caution">
    <text evidence="3">The sequence shown here is derived from an EMBL/GenBank/DDBJ whole genome shotgun (WGS) entry which is preliminary data.</text>
</comment>
<sequence>MNYLKRQRVKYLAPVVLATIGGMMLWQSPTLVKADAQEQRTAIKTQQVTFYVQPQYQLDRDGSWANVPGTRPIKMTGTVGEKFEAPALKNYVPANSESNLVPKTNQSQGDPIKIRYRSQSTGLYTATVNINYVESKKRYVMSTDIKTLHYADKVTLVPKQIEGYILDNVELPNQYFVKNPDNSVTFTFQELKDPTYKVTFFYLPKGEQGTARTEPAEPTKQAPSQHVVGETTSEVSISNLPKPLTPQQPEVASTGQIPSKNEKSDGQTKELAVDHGKPTQPVTKNLAATDKPATEATNGDSQPRRNKTEQTEKEKRVNNPGNHKPAVPELRPAPRDHKTANVVSQGPATPVVTPNQTVIKPSERVQLPTKSSADLVMKSTVTAKTAKAEHNGEKSAVKGSQTHEKSSTLTRSNMVSEKAGKLVSKGTVVYALKRIGLYKSVNFAKYNRLFSYAKQKRHARPMFVVTGYARSKNGQLRYRVRDVNHLSRSDGKRGYITANEQYVRPVYYQGKHTKIRVINPRGVKGYRHQNLTGHVTTYRYGKLVRPVKIVRYHLTTRFVLKNGQYITANRKLVKSVH</sequence>
<protein>
    <recommendedName>
        <fullName evidence="2">DUF5776 domain-containing protein</fullName>
    </recommendedName>
</protein>
<name>A0A0R1Z7S3_9LACO</name>
<organism evidence="3 4">
    <name type="scientific">Lentilactobacillus parabuchneri DSM 5707 = NBRC 107865</name>
    <dbReference type="NCBI Taxonomy" id="1423784"/>
    <lineage>
        <taxon>Bacteria</taxon>
        <taxon>Bacillati</taxon>
        <taxon>Bacillota</taxon>
        <taxon>Bacilli</taxon>
        <taxon>Lactobacillales</taxon>
        <taxon>Lactobacillaceae</taxon>
        <taxon>Lentilactobacillus</taxon>
    </lineage>
</organism>
<dbReference type="EMBL" id="AZGK01000001">
    <property type="protein sequence ID" value="KRM48006.1"/>
    <property type="molecule type" value="Genomic_DNA"/>
</dbReference>
<dbReference type="Pfam" id="PF19087">
    <property type="entry name" value="DUF5776"/>
    <property type="match status" value="1"/>
</dbReference>
<feature type="compositionally biased region" description="Polar residues" evidence="1">
    <location>
        <begin position="341"/>
        <end position="359"/>
    </location>
</feature>
<feature type="region of interest" description="Disordered" evidence="1">
    <location>
        <begin position="384"/>
        <end position="413"/>
    </location>
</feature>
<feature type="region of interest" description="Disordered" evidence="1">
    <location>
        <begin position="208"/>
        <end position="370"/>
    </location>
</feature>
<feature type="domain" description="DUF5776" evidence="2">
    <location>
        <begin position="507"/>
        <end position="573"/>
    </location>
</feature>
<accession>A0A0R1Z7S3</accession>
<dbReference type="InterPro" id="IPR044081">
    <property type="entry name" value="DUF5776"/>
</dbReference>
<evidence type="ECO:0000259" key="2">
    <source>
        <dbReference type="Pfam" id="PF19087"/>
    </source>
</evidence>
<reference evidence="3 4" key="1">
    <citation type="journal article" date="2015" name="Genome Announc.">
        <title>Expanding the biotechnology potential of lactobacilli through comparative genomics of 213 strains and associated genera.</title>
        <authorList>
            <person name="Sun Z."/>
            <person name="Harris H.M."/>
            <person name="McCann A."/>
            <person name="Guo C."/>
            <person name="Argimon S."/>
            <person name="Zhang W."/>
            <person name="Yang X."/>
            <person name="Jeffery I.B."/>
            <person name="Cooney J.C."/>
            <person name="Kagawa T.F."/>
            <person name="Liu W."/>
            <person name="Song Y."/>
            <person name="Salvetti E."/>
            <person name="Wrobel A."/>
            <person name="Rasinkangas P."/>
            <person name="Parkhill J."/>
            <person name="Rea M.C."/>
            <person name="O'Sullivan O."/>
            <person name="Ritari J."/>
            <person name="Douillard F.P."/>
            <person name="Paul Ross R."/>
            <person name="Yang R."/>
            <person name="Briner A.E."/>
            <person name="Felis G.E."/>
            <person name="de Vos W.M."/>
            <person name="Barrangou R."/>
            <person name="Klaenhammer T.R."/>
            <person name="Caufield P.W."/>
            <person name="Cui Y."/>
            <person name="Zhang H."/>
            <person name="O'Toole P.W."/>
        </authorList>
    </citation>
    <scope>NUCLEOTIDE SEQUENCE [LARGE SCALE GENOMIC DNA]</scope>
    <source>
        <strain evidence="3 4">DSM 5707</strain>
    </source>
</reference>
<feature type="compositionally biased region" description="Basic and acidic residues" evidence="1">
    <location>
        <begin position="302"/>
        <end position="317"/>
    </location>
</feature>
<dbReference type="Proteomes" id="UP000051957">
    <property type="component" value="Unassembled WGS sequence"/>
</dbReference>
<feature type="compositionally biased region" description="Polar residues" evidence="1">
    <location>
        <begin position="230"/>
        <end position="259"/>
    </location>
</feature>
<gene>
    <name evidence="3" type="ORF">FC51_GL000495</name>
</gene>
<evidence type="ECO:0000313" key="3">
    <source>
        <dbReference type="EMBL" id="KRM48006.1"/>
    </source>
</evidence>
<evidence type="ECO:0000313" key="4">
    <source>
        <dbReference type="Proteomes" id="UP000051957"/>
    </source>
</evidence>
<dbReference type="PATRIC" id="fig|1423784.4.peg.490"/>